<dbReference type="SUPFAM" id="SSF47928">
    <property type="entry name" value="N-terminal domain of the delta subunit of the F1F0-ATP synthase"/>
    <property type="match status" value="1"/>
</dbReference>
<keyword evidence="10" id="KW-1185">Reference proteome</keyword>
<comment type="subunit">
    <text evidence="3">F-type ATPases have 2 components, CF(1) - the catalytic core - and CF(0) - the membrane proton channel. CF(1) has five subunits: alpha(3), beta(3), gamma(1), delta(1), epsilon(1). CF(0) has three main subunits: a, b and c.</text>
</comment>
<evidence type="ECO:0000256" key="6">
    <source>
        <dbReference type="ARBA" id="ARBA00023065"/>
    </source>
</evidence>
<keyword evidence="4" id="KW-0813">Transport</keyword>
<dbReference type="Pfam" id="PF00213">
    <property type="entry name" value="OSCP"/>
    <property type="match status" value="1"/>
</dbReference>
<accession>A0A6A6KYH8</accession>
<dbReference type="EMBL" id="JAAGAX010000013">
    <property type="protein sequence ID" value="KAF2293594.1"/>
    <property type="molecule type" value="Genomic_DNA"/>
</dbReference>
<gene>
    <name evidence="9" type="ORF">GH714_003150</name>
</gene>
<dbReference type="Proteomes" id="UP000467840">
    <property type="component" value="Chromosome 7"/>
</dbReference>
<evidence type="ECO:0000256" key="7">
    <source>
        <dbReference type="ARBA" id="ARBA00023136"/>
    </source>
</evidence>
<comment type="similarity">
    <text evidence="2">Belongs to the ATPase delta chain family.</text>
</comment>
<comment type="caution">
    <text evidence="9">The sequence shown here is derived from an EMBL/GenBank/DDBJ whole genome shotgun (WGS) entry which is preliminary data.</text>
</comment>
<name>A0A6A6KYH8_HEVBR</name>
<keyword evidence="5" id="KW-0375">Hydrogen ion transport</keyword>
<evidence type="ECO:0000313" key="10">
    <source>
        <dbReference type="Proteomes" id="UP000467840"/>
    </source>
</evidence>
<evidence type="ECO:0000256" key="2">
    <source>
        <dbReference type="ARBA" id="ARBA00007046"/>
    </source>
</evidence>
<protein>
    <submittedName>
        <fullName evidence="9">Uncharacterized protein</fullName>
    </submittedName>
</protein>
<dbReference type="GO" id="GO:0046933">
    <property type="term" value="F:proton-transporting ATP synthase activity, rotational mechanism"/>
    <property type="evidence" value="ECO:0007669"/>
    <property type="project" value="InterPro"/>
</dbReference>
<proteinExistence type="inferred from homology"/>
<comment type="subcellular location">
    <subcellularLocation>
        <location evidence="1">Membrane</location>
    </subcellularLocation>
</comment>
<evidence type="ECO:0000256" key="3">
    <source>
        <dbReference type="ARBA" id="ARBA00011648"/>
    </source>
</evidence>
<evidence type="ECO:0000256" key="8">
    <source>
        <dbReference type="ARBA" id="ARBA00023310"/>
    </source>
</evidence>
<dbReference type="Gene3D" id="1.10.520.20">
    <property type="entry name" value="N-terminal domain of the delta subunit of the F1F0-ATP synthase"/>
    <property type="match status" value="1"/>
</dbReference>
<evidence type="ECO:0000256" key="5">
    <source>
        <dbReference type="ARBA" id="ARBA00022781"/>
    </source>
</evidence>
<keyword evidence="7" id="KW-0472">Membrane</keyword>
<dbReference type="AlphaFoldDB" id="A0A6A6KYH8"/>
<dbReference type="PANTHER" id="PTHR11910">
    <property type="entry name" value="ATP SYNTHASE DELTA CHAIN"/>
    <property type="match status" value="1"/>
</dbReference>
<keyword evidence="8" id="KW-0066">ATP synthesis</keyword>
<evidence type="ECO:0000313" key="9">
    <source>
        <dbReference type="EMBL" id="KAF2293594.1"/>
    </source>
</evidence>
<evidence type="ECO:0000256" key="4">
    <source>
        <dbReference type="ARBA" id="ARBA00022448"/>
    </source>
</evidence>
<organism evidence="9 10">
    <name type="scientific">Hevea brasiliensis</name>
    <name type="common">Para rubber tree</name>
    <name type="synonym">Siphonia brasiliensis</name>
    <dbReference type="NCBI Taxonomy" id="3981"/>
    <lineage>
        <taxon>Eukaryota</taxon>
        <taxon>Viridiplantae</taxon>
        <taxon>Streptophyta</taxon>
        <taxon>Embryophyta</taxon>
        <taxon>Tracheophyta</taxon>
        <taxon>Spermatophyta</taxon>
        <taxon>Magnoliopsida</taxon>
        <taxon>eudicotyledons</taxon>
        <taxon>Gunneridae</taxon>
        <taxon>Pentapetalae</taxon>
        <taxon>rosids</taxon>
        <taxon>fabids</taxon>
        <taxon>Malpighiales</taxon>
        <taxon>Euphorbiaceae</taxon>
        <taxon>Crotonoideae</taxon>
        <taxon>Micrandreae</taxon>
        <taxon>Hevea</taxon>
    </lineage>
</organism>
<dbReference type="InterPro" id="IPR026015">
    <property type="entry name" value="ATP_synth_OSCP/delta_N_sf"/>
</dbReference>
<evidence type="ECO:0000256" key="1">
    <source>
        <dbReference type="ARBA" id="ARBA00004370"/>
    </source>
</evidence>
<dbReference type="GO" id="GO:0016020">
    <property type="term" value="C:membrane"/>
    <property type="evidence" value="ECO:0007669"/>
    <property type="project" value="UniProtKB-SubCell"/>
</dbReference>
<keyword evidence="6" id="KW-0406">Ion transport</keyword>
<sequence>MHLESAFEYDCECLKEWHAPTLLQIQEKENPPWRNGRQGQKEEKVKEKVESEILDFVEASKKSPTFAEFTKDLTVPSDTRVKAIFEICSQAKFSDVTKNFLAMLAEKGRYIDSIVKKFVALTMEDKEVLKAIVTTVVDISLWN</sequence>
<dbReference type="InterPro" id="IPR000711">
    <property type="entry name" value="ATPase_OSCP/dsu"/>
</dbReference>
<reference evidence="9 10" key="1">
    <citation type="journal article" date="2020" name="Mol. Plant">
        <title>The Chromosome-Based Rubber Tree Genome Provides New Insights into Spurge Genome Evolution and Rubber Biosynthesis.</title>
        <authorList>
            <person name="Liu J."/>
            <person name="Shi C."/>
            <person name="Shi C.C."/>
            <person name="Li W."/>
            <person name="Zhang Q.J."/>
            <person name="Zhang Y."/>
            <person name="Li K."/>
            <person name="Lu H.F."/>
            <person name="Shi C."/>
            <person name="Zhu S.T."/>
            <person name="Xiao Z.Y."/>
            <person name="Nan H."/>
            <person name="Yue Y."/>
            <person name="Zhu X.G."/>
            <person name="Wu Y."/>
            <person name="Hong X.N."/>
            <person name="Fan G.Y."/>
            <person name="Tong Y."/>
            <person name="Zhang D."/>
            <person name="Mao C.L."/>
            <person name="Liu Y.L."/>
            <person name="Hao S.J."/>
            <person name="Liu W.Q."/>
            <person name="Lv M.Q."/>
            <person name="Zhang H.B."/>
            <person name="Liu Y."/>
            <person name="Hu-Tang G.R."/>
            <person name="Wang J.P."/>
            <person name="Wang J.H."/>
            <person name="Sun Y.H."/>
            <person name="Ni S.B."/>
            <person name="Chen W.B."/>
            <person name="Zhang X.C."/>
            <person name="Jiao Y.N."/>
            <person name="Eichler E.E."/>
            <person name="Li G.H."/>
            <person name="Liu X."/>
            <person name="Gao L.Z."/>
        </authorList>
    </citation>
    <scope>NUCLEOTIDE SEQUENCE [LARGE SCALE GENOMIC DNA]</scope>
    <source>
        <strain evidence="10">cv. GT1</strain>
        <tissue evidence="9">Leaf</tissue>
    </source>
</reference>